<dbReference type="Proteomes" id="UP000230292">
    <property type="component" value="Unassembled WGS sequence"/>
</dbReference>
<reference evidence="1 2" key="1">
    <citation type="submission" date="2017-09" db="EMBL/GenBank/DDBJ databases">
        <title>Depth-based differentiation of microbial function through sediment-hosted aquifers and enrichment of novel symbionts in the deep terrestrial subsurface.</title>
        <authorList>
            <person name="Probst A.J."/>
            <person name="Ladd B."/>
            <person name="Jarett J.K."/>
            <person name="Geller-Mcgrath D.E."/>
            <person name="Sieber C.M."/>
            <person name="Emerson J.B."/>
            <person name="Anantharaman K."/>
            <person name="Thomas B.C."/>
            <person name="Malmstrom R."/>
            <person name="Stieglmeier M."/>
            <person name="Klingl A."/>
            <person name="Woyke T."/>
            <person name="Ryan C.M."/>
            <person name="Banfield J.F."/>
        </authorList>
    </citation>
    <scope>NUCLEOTIDE SEQUENCE [LARGE SCALE GENOMIC DNA]</scope>
    <source>
        <strain evidence="1">CG15_BIG_FIL_POST_REV_8_21_14_020_45_12</strain>
    </source>
</reference>
<dbReference type="AlphaFoldDB" id="A0A2M7H2V7"/>
<accession>A0A2M7H2V7</accession>
<dbReference type="EMBL" id="PFGC01000047">
    <property type="protein sequence ID" value="PIW36576.1"/>
    <property type="molecule type" value="Genomic_DNA"/>
</dbReference>
<evidence type="ECO:0000313" key="2">
    <source>
        <dbReference type="Proteomes" id="UP000230292"/>
    </source>
</evidence>
<organism evidence="1 2">
    <name type="scientific">Candidatus Kerfeldbacteria bacterium CG15_BIG_FIL_POST_REV_8_21_14_020_45_12</name>
    <dbReference type="NCBI Taxonomy" id="2014247"/>
    <lineage>
        <taxon>Bacteria</taxon>
        <taxon>Candidatus Kerfeldiibacteriota</taxon>
    </lineage>
</organism>
<evidence type="ECO:0000313" key="1">
    <source>
        <dbReference type="EMBL" id="PIW36576.1"/>
    </source>
</evidence>
<proteinExistence type="predicted"/>
<dbReference type="InterPro" id="IPR027417">
    <property type="entry name" value="P-loop_NTPase"/>
</dbReference>
<dbReference type="Gene3D" id="3.40.50.300">
    <property type="entry name" value="P-loop containing nucleotide triphosphate hydrolases"/>
    <property type="match status" value="1"/>
</dbReference>
<protein>
    <submittedName>
        <fullName evidence="1">Uncharacterized protein</fullName>
    </submittedName>
</protein>
<comment type="caution">
    <text evidence="1">The sequence shown here is derived from an EMBL/GenBank/DDBJ whole genome shotgun (WGS) entry which is preliminary data.</text>
</comment>
<name>A0A2M7H2V7_9BACT</name>
<feature type="non-terminal residue" evidence="1">
    <location>
        <position position="131"/>
    </location>
</feature>
<sequence length="131" mass="15508">MNNAELFETITHNQAVRKNITSQSHYWFFHMYLSQYITYETAPFHREMLQLTEAEQQLLLFMAFRGSGKSTILSLSYPLWSLLGNKRKRFILILSQTQYQAQLLLQHIKTELEENDLLKKDFGPFVSKTTQ</sequence>
<gene>
    <name evidence="1" type="ORF">COW24_04655</name>
</gene>